<name>A0ABX8VAT1_9FLAO</name>
<protein>
    <submittedName>
        <fullName evidence="2">Uncharacterized protein</fullName>
    </submittedName>
</protein>
<dbReference type="EMBL" id="CP080429">
    <property type="protein sequence ID" value="QYJ68136.1"/>
    <property type="molecule type" value="Genomic_DNA"/>
</dbReference>
<accession>A0ABX8VAT1</accession>
<sequence>MKKIFMLFFLLGSIGVAQAQQQTDNGWQKWEQTNCYSKIAFRLKYVRQNGTQHHWQVQFRNEYPELVSFNYHVTDKLQKYNITTHRKTLYANRMSDVIDVYTKEEDIFLLVDKLSLSPYPKNFLECDH</sequence>
<evidence type="ECO:0000313" key="2">
    <source>
        <dbReference type="EMBL" id="QYJ68136.1"/>
    </source>
</evidence>
<organism evidence="2 3">
    <name type="scientific">Flavobacterium litorale</name>
    <dbReference type="NCBI Taxonomy" id="2856519"/>
    <lineage>
        <taxon>Bacteria</taxon>
        <taxon>Pseudomonadati</taxon>
        <taxon>Bacteroidota</taxon>
        <taxon>Flavobacteriia</taxon>
        <taxon>Flavobacteriales</taxon>
        <taxon>Flavobacteriaceae</taxon>
        <taxon>Flavobacterium</taxon>
    </lineage>
</organism>
<feature type="signal peptide" evidence="1">
    <location>
        <begin position="1"/>
        <end position="19"/>
    </location>
</feature>
<feature type="chain" id="PRO_5047192245" evidence="1">
    <location>
        <begin position="20"/>
        <end position="128"/>
    </location>
</feature>
<proteinExistence type="predicted"/>
<gene>
    <name evidence="2" type="ORF">K1I41_11490</name>
</gene>
<dbReference type="Proteomes" id="UP000825381">
    <property type="component" value="Chromosome"/>
</dbReference>
<keyword evidence="1" id="KW-0732">Signal</keyword>
<dbReference type="RefSeq" id="WP_220640480.1">
    <property type="nucleotide sequence ID" value="NZ_CP080429.1"/>
</dbReference>
<evidence type="ECO:0000256" key="1">
    <source>
        <dbReference type="SAM" id="SignalP"/>
    </source>
</evidence>
<reference evidence="2 3" key="1">
    <citation type="submission" date="2021-07" db="EMBL/GenBank/DDBJ databases">
        <title>Flavobacterium WSW3-B6 sp.nov, isolated from seaweed.</title>
        <authorList>
            <person name="Muhammad N."/>
            <person name="Ho H."/>
            <person name="Lee Y.-J."/>
            <person name="Nguyen T."/>
            <person name="Ho J."/>
            <person name="Kim S.-G."/>
        </authorList>
    </citation>
    <scope>NUCLEOTIDE SEQUENCE [LARGE SCALE GENOMIC DNA]</scope>
    <source>
        <strain evidence="2 3">WSW3-B6</strain>
    </source>
</reference>
<evidence type="ECO:0000313" key="3">
    <source>
        <dbReference type="Proteomes" id="UP000825381"/>
    </source>
</evidence>
<keyword evidence="3" id="KW-1185">Reference proteome</keyword>